<dbReference type="RefSeq" id="WP_023929740.1">
    <property type="nucleotide sequence ID" value="NZ_KI669458.1"/>
</dbReference>
<proteinExistence type="predicted"/>
<keyword evidence="3" id="KW-1185">Reference proteome</keyword>
<protein>
    <submittedName>
        <fullName evidence="2">Uncharacterized protein</fullName>
    </submittedName>
</protein>
<gene>
    <name evidence="2" type="ORF">HMPREF2087_00809</name>
</gene>
<feature type="compositionally biased region" description="Polar residues" evidence="1">
    <location>
        <begin position="28"/>
        <end position="41"/>
    </location>
</feature>
<comment type="caution">
    <text evidence="2">The sequence shown here is derived from an EMBL/GenBank/DDBJ whole genome shotgun (WGS) entry which is preliminary data.</text>
</comment>
<name>V8CLI4_9HELI</name>
<evidence type="ECO:0000313" key="3">
    <source>
        <dbReference type="Proteomes" id="UP000018688"/>
    </source>
</evidence>
<feature type="region of interest" description="Disordered" evidence="1">
    <location>
        <begin position="28"/>
        <end position="47"/>
    </location>
</feature>
<dbReference type="PATRIC" id="fig|1357399.3.peg.847"/>
<dbReference type="HOGENOM" id="CLU_3168807_0_0_7"/>
<evidence type="ECO:0000313" key="2">
    <source>
        <dbReference type="EMBL" id="ETD27885.1"/>
    </source>
</evidence>
<dbReference type="EMBL" id="AZJJ01000001">
    <property type="protein sequence ID" value="ETD27885.1"/>
    <property type="molecule type" value="Genomic_DNA"/>
</dbReference>
<evidence type="ECO:0000256" key="1">
    <source>
        <dbReference type="SAM" id="MobiDB-lite"/>
    </source>
</evidence>
<dbReference type="Proteomes" id="UP000018688">
    <property type="component" value="Unassembled WGS sequence"/>
</dbReference>
<sequence>MVLGVVERKARAHTRAYVTAALRDDSLKSAQKPTPKLSQILTYKENK</sequence>
<dbReference type="AlphaFoldDB" id="V8CLI4"/>
<organism evidence="2 3">
    <name type="scientific">Helicobacter canis NCTC 12740</name>
    <dbReference type="NCBI Taxonomy" id="1357399"/>
    <lineage>
        <taxon>Bacteria</taxon>
        <taxon>Pseudomonadati</taxon>
        <taxon>Campylobacterota</taxon>
        <taxon>Epsilonproteobacteria</taxon>
        <taxon>Campylobacterales</taxon>
        <taxon>Helicobacteraceae</taxon>
        <taxon>Helicobacter</taxon>
    </lineage>
</organism>
<accession>V8CLI4</accession>
<reference evidence="2 3" key="1">
    <citation type="submission" date="2013-10" db="EMBL/GenBank/DDBJ databases">
        <title>The Genome Sequence of Helicobacter canis NCTC 12740.</title>
        <authorList>
            <consortium name="The Broad Institute Genomics Platform"/>
            <person name="Earl A."/>
            <person name="Fox J.G."/>
            <person name="Shen Z."/>
            <person name="Young S.K."/>
            <person name="Zeng Q."/>
            <person name="Gargeya S."/>
            <person name="Fitzgerald M."/>
            <person name="Abouelleil A."/>
            <person name="Alvarado L."/>
            <person name="Chapman S.B."/>
            <person name="Gainer-Dewar J."/>
            <person name="Goldberg J."/>
            <person name="Griggs A."/>
            <person name="Gujja S."/>
            <person name="Hansen M."/>
            <person name="Howarth C."/>
            <person name="Imamovic A."/>
            <person name="Ireland A."/>
            <person name="Larimer J."/>
            <person name="McCowan C."/>
            <person name="Murphy C."/>
            <person name="Pearson M."/>
            <person name="Poon T.W."/>
            <person name="Priest M."/>
            <person name="Roberts A."/>
            <person name="Saif S."/>
            <person name="Shea T."/>
            <person name="Sykes S."/>
            <person name="Wortman J."/>
            <person name="Nusbaum C."/>
            <person name="Birren B."/>
        </authorList>
    </citation>
    <scope>NUCLEOTIDE SEQUENCE [LARGE SCALE GENOMIC DNA]</scope>
    <source>
        <strain evidence="2 3">NCTC 12740</strain>
    </source>
</reference>
<dbReference type="STRING" id="1357399.HMPREF2087_00809"/>